<dbReference type="Pfam" id="PF07885">
    <property type="entry name" value="Ion_trans_2"/>
    <property type="match status" value="1"/>
</dbReference>
<dbReference type="EMBL" id="SMAL01000001">
    <property type="protein sequence ID" value="TCT16753.1"/>
    <property type="molecule type" value="Genomic_DNA"/>
</dbReference>
<evidence type="ECO:0000313" key="3">
    <source>
        <dbReference type="EMBL" id="TCT16753.1"/>
    </source>
</evidence>
<dbReference type="InterPro" id="IPR013099">
    <property type="entry name" value="K_chnl_dom"/>
</dbReference>
<organism evidence="3 4">
    <name type="scientific">Natranaerovirga pectinivora</name>
    <dbReference type="NCBI Taxonomy" id="682400"/>
    <lineage>
        <taxon>Bacteria</taxon>
        <taxon>Bacillati</taxon>
        <taxon>Bacillota</taxon>
        <taxon>Clostridia</taxon>
        <taxon>Lachnospirales</taxon>
        <taxon>Natranaerovirgaceae</taxon>
        <taxon>Natranaerovirga</taxon>
    </lineage>
</organism>
<feature type="transmembrane region" description="Helical" evidence="1">
    <location>
        <begin position="82"/>
        <end position="105"/>
    </location>
</feature>
<feature type="transmembrane region" description="Helical" evidence="1">
    <location>
        <begin position="44"/>
        <end position="70"/>
    </location>
</feature>
<dbReference type="OrthoDB" id="2088391at2"/>
<evidence type="ECO:0000259" key="2">
    <source>
        <dbReference type="Pfam" id="PF07885"/>
    </source>
</evidence>
<feature type="transmembrane region" description="Helical" evidence="1">
    <location>
        <begin position="193"/>
        <end position="217"/>
    </location>
</feature>
<sequence>MKKLNYSINLLIISLITMIIGFFTKITFFYLVSILSLTASFFSIAITSYFIAFILNALLLLLLPTVLLFFNEFLLNSMNTPLTVFIICWILFMSIINFMCLAFNMKSGRINSNNMTLIRLVCLFLLYIFILYGVLRSFGVLYKYLSNVFNEGLESDTIITSHLDALYFSVTTFFTIGFGDITPSDYSEITKQLVIIQAVLGHLINTVLWPVSIIFIFNKKSLKEVFNSSSNDS</sequence>
<dbReference type="RefSeq" id="WP_132249088.1">
    <property type="nucleotide sequence ID" value="NZ_SMAL01000001.1"/>
</dbReference>
<keyword evidence="4" id="KW-1185">Reference proteome</keyword>
<comment type="caution">
    <text evidence="3">The sequence shown here is derived from an EMBL/GenBank/DDBJ whole genome shotgun (WGS) entry which is preliminary data.</text>
</comment>
<accession>A0A4R3MQF2</accession>
<feature type="transmembrane region" description="Helical" evidence="1">
    <location>
        <begin position="6"/>
        <end position="32"/>
    </location>
</feature>
<evidence type="ECO:0000256" key="1">
    <source>
        <dbReference type="SAM" id="Phobius"/>
    </source>
</evidence>
<dbReference type="Proteomes" id="UP000294902">
    <property type="component" value="Unassembled WGS sequence"/>
</dbReference>
<reference evidence="3 4" key="1">
    <citation type="submission" date="2019-03" db="EMBL/GenBank/DDBJ databases">
        <title>Genomic Encyclopedia of Type Strains, Phase IV (KMG-IV): sequencing the most valuable type-strain genomes for metagenomic binning, comparative biology and taxonomic classification.</title>
        <authorList>
            <person name="Goeker M."/>
        </authorList>
    </citation>
    <scope>NUCLEOTIDE SEQUENCE [LARGE SCALE GENOMIC DNA]</scope>
    <source>
        <strain evidence="3 4">DSM 24629</strain>
    </source>
</reference>
<dbReference type="Gene3D" id="1.10.287.70">
    <property type="match status" value="1"/>
</dbReference>
<name>A0A4R3MQF2_9FIRM</name>
<feature type="domain" description="Potassium channel" evidence="2">
    <location>
        <begin position="145"/>
        <end position="209"/>
    </location>
</feature>
<gene>
    <name evidence="3" type="ORF">EDC18_10148</name>
</gene>
<protein>
    <submittedName>
        <fullName evidence="3">Ion channel</fullName>
    </submittedName>
</protein>
<feature type="transmembrane region" description="Helical" evidence="1">
    <location>
        <begin position="117"/>
        <end position="145"/>
    </location>
</feature>
<dbReference type="SUPFAM" id="SSF81324">
    <property type="entry name" value="Voltage-gated potassium channels"/>
    <property type="match status" value="1"/>
</dbReference>
<keyword evidence="1" id="KW-1133">Transmembrane helix</keyword>
<dbReference type="AlphaFoldDB" id="A0A4R3MQF2"/>
<proteinExistence type="predicted"/>
<keyword evidence="1" id="KW-0812">Transmembrane</keyword>
<keyword evidence="1" id="KW-0472">Membrane</keyword>
<evidence type="ECO:0000313" key="4">
    <source>
        <dbReference type="Proteomes" id="UP000294902"/>
    </source>
</evidence>